<feature type="signal peptide" evidence="1">
    <location>
        <begin position="1"/>
        <end position="17"/>
    </location>
</feature>
<name>A0A919EZR1_9ACTN</name>
<dbReference type="AlphaFoldDB" id="A0A919EZR1"/>
<accession>A0A919EZR1</accession>
<gene>
    <name evidence="2" type="ORF">GCM10018980_52130</name>
</gene>
<comment type="caution">
    <text evidence="2">The sequence shown here is derived from an EMBL/GenBank/DDBJ whole genome shotgun (WGS) entry which is preliminary data.</text>
</comment>
<evidence type="ECO:0000313" key="3">
    <source>
        <dbReference type="Proteomes" id="UP000619355"/>
    </source>
</evidence>
<dbReference type="Proteomes" id="UP000619355">
    <property type="component" value="Unassembled WGS sequence"/>
</dbReference>
<keyword evidence="3" id="KW-1185">Reference proteome</keyword>
<reference evidence="3" key="1">
    <citation type="journal article" date="2019" name="Int. J. Syst. Evol. Microbiol.">
        <title>The Global Catalogue of Microorganisms (GCM) 10K type strain sequencing project: providing services to taxonomists for standard genome sequencing and annotation.</title>
        <authorList>
            <consortium name="The Broad Institute Genomics Platform"/>
            <consortium name="The Broad Institute Genome Sequencing Center for Infectious Disease"/>
            <person name="Wu L."/>
            <person name="Ma J."/>
        </authorList>
    </citation>
    <scope>NUCLEOTIDE SEQUENCE [LARGE SCALE GENOMIC DNA]</scope>
    <source>
        <strain evidence="3">JCM 4253</strain>
    </source>
</reference>
<keyword evidence="1" id="KW-0732">Signal</keyword>
<evidence type="ECO:0000256" key="1">
    <source>
        <dbReference type="SAM" id="SignalP"/>
    </source>
</evidence>
<protein>
    <submittedName>
        <fullName evidence="2">Uncharacterized protein</fullName>
    </submittedName>
</protein>
<evidence type="ECO:0000313" key="2">
    <source>
        <dbReference type="EMBL" id="GHG62288.1"/>
    </source>
</evidence>
<dbReference type="RefSeq" id="WP_189984642.1">
    <property type="nucleotide sequence ID" value="NZ_BNBF01000017.1"/>
</dbReference>
<dbReference type="EMBL" id="BNBF01000017">
    <property type="protein sequence ID" value="GHG62288.1"/>
    <property type="molecule type" value="Genomic_DNA"/>
</dbReference>
<feature type="chain" id="PRO_5039138183" evidence="1">
    <location>
        <begin position="18"/>
        <end position="146"/>
    </location>
</feature>
<organism evidence="2 3">
    <name type="scientific">Streptomyces capoamus</name>
    <dbReference type="NCBI Taxonomy" id="68183"/>
    <lineage>
        <taxon>Bacteria</taxon>
        <taxon>Bacillati</taxon>
        <taxon>Actinomycetota</taxon>
        <taxon>Actinomycetes</taxon>
        <taxon>Kitasatosporales</taxon>
        <taxon>Streptomycetaceae</taxon>
        <taxon>Streptomyces</taxon>
    </lineage>
</organism>
<sequence>MATIVFNVAAGRLAAYADLPAAADSLIMVPLAAAGLPNDATMRDYATLAAVKAGATEQTTLGRKTLTNVTVTVDNAADRVAIDCDDVTWTATAGAAIGAVVICYKPDTASADSAIIPLTKHDVTMTPDGTNFTLTVSDFFRASSAS</sequence>
<proteinExistence type="predicted"/>